<dbReference type="InterPro" id="IPR004701">
    <property type="entry name" value="PTS_EIIA_man-typ"/>
</dbReference>
<evidence type="ECO:0000256" key="4">
    <source>
        <dbReference type="ARBA" id="ARBA00022597"/>
    </source>
</evidence>
<dbReference type="GO" id="GO:0005737">
    <property type="term" value="C:cytoplasm"/>
    <property type="evidence" value="ECO:0007669"/>
    <property type="project" value="UniProtKB-SubCell"/>
</dbReference>
<gene>
    <name evidence="9" type="ORF">C8D76_102231</name>
</gene>
<dbReference type="PROSITE" id="PS51096">
    <property type="entry name" value="PTS_EIIA_TYPE_4"/>
    <property type="match status" value="1"/>
</dbReference>
<evidence type="ECO:0000256" key="5">
    <source>
        <dbReference type="ARBA" id="ARBA00022679"/>
    </source>
</evidence>
<organism evidence="9 10">
    <name type="scientific">Alitibacter langaaensis DSM 22999</name>
    <dbReference type="NCBI Taxonomy" id="1122935"/>
    <lineage>
        <taxon>Bacteria</taxon>
        <taxon>Pseudomonadati</taxon>
        <taxon>Pseudomonadota</taxon>
        <taxon>Gammaproteobacteria</taxon>
        <taxon>Pasteurellales</taxon>
        <taxon>Pasteurellaceae</taxon>
        <taxon>Alitibacter</taxon>
    </lineage>
</organism>
<dbReference type="Gene3D" id="3.40.50.510">
    <property type="entry name" value="Phosphotransferase system, mannose-type IIA component"/>
    <property type="match status" value="1"/>
</dbReference>
<name>A0A2U0TD54_9PAST</name>
<dbReference type="OrthoDB" id="3183705at2"/>
<dbReference type="InterPro" id="IPR051471">
    <property type="entry name" value="Bacterial_PTS_sugar_comp"/>
</dbReference>
<dbReference type="GO" id="GO:0016020">
    <property type="term" value="C:membrane"/>
    <property type="evidence" value="ECO:0007669"/>
    <property type="project" value="InterPro"/>
</dbReference>
<dbReference type="PANTHER" id="PTHR33799">
    <property type="entry name" value="PTS PERMEASE-RELATED-RELATED"/>
    <property type="match status" value="1"/>
</dbReference>
<keyword evidence="10" id="KW-1185">Reference proteome</keyword>
<evidence type="ECO:0000256" key="6">
    <source>
        <dbReference type="ARBA" id="ARBA00022683"/>
    </source>
</evidence>
<evidence type="ECO:0000313" key="10">
    <source>
        <dbReference type="Proteomes" id="UP000245909"/>
    </source>
</evidence>
<dbReference type="CDD" id="cd00006">
    <property type="entry name" value="PTS_IIA_man"/>
    <property type="match status" value="1"/>
</dbReference>
<dbReference type="AlphaFoldDB" id="A0A2U0TD54"/>
<evidence type="ECO:0000259" key="8">
    <source>
        <dbReference type="PROSITE" id="PS51096"/>
    </source>
</evidence>
<dbReference type="EMBL" id="QENU01000002">
    <property type="protein sequence ID" value="PVX41532.1"/>
    <property type="molecule type" value="Genomic_DNA"/>
</dbReference>
<evidence type="ECO:0000313" key="9">
    <source>
        <dbReference type="EMBL" id="PVX41532.1"/>
    </source>
</evidence>
<dbReference type="PANTHER" id="PTHR33799:SF1">
    <property type="entry name" value="PTS SYSTEM MANNOSE-SPECIFIC EIIAB COMPONENT-RELATED"/>
    <property type="match status" value="1"/>
</dbReference>
<keyword evidence="7" id="KW-0418">Kinase</keyword>
<dbReference type="InterPro" id="IPR036662">
    <property type="entry name" value="PTS_EIIA_man-typ_sf"/>
</dbReference>
<accession>A0A2U0TD54</accession>
<feature type="domain" description="PTS EIIA type-4" evidence="8">
    <location>
        <begin position="1"/>
        <end position="124"/>
    </location>
</feature>
<proteinExistence type="predicted"/>
<evidence type="ECO:0000256" key="3">
    <source>
        <dbReference type="ARBA" id="ARBA00022490"/>
    </source>
</evidence>
<sequence length="146" mass="15816">MLGIVVSGHINFASGMRSAVEAIVGQQPQLEFVDFLETMTTEDLEAQLSAAKERVNTGEGVLFLVDLYGGSPCNRAVNILLQDPNVEVVAGTNLSMIVNAALEREDLSLREVTDYLTNGEFSQIKDLRQDLAALSQNNDDGEEDGL</sequence>
<evidence type="ECO:0000256" key="2">
    <source>
        <dbReference type="ARBA" id="ARBA00022448"/>
    </source>
</evidence>
<keyword evidence="3" id="KW-0963">Cytoplasm</keyword>
<dbReference type="RefSeq" id="WP_116631289.1">
    <property type="nucleotide sequence ID" value="NZ_QENU01000002.1"/>
</dbReference>
<keyword evidence="6" id="KW-0598">Phosphotransferase system</keyword>
<dbReference type="Proteomes" id="UP000245909">
    <property type="component" value="Unassembled WGS sequence"/>
</dbReference>
<dbReference type="InterPro" id="IPR033887">
    <property type="entry name" value="PTS_IIA_man"/>
</dbReference>
<dbReference type="GO" id="GO:0009401">
    <property type="term" value="P:phosphoenolpyruvate-dependent sugar phosphotransferase system"/>
    <property type="evidence" value="ECO:0007669"/>
    <property type="project" value="UniProtKB-KW"/>
</dbReference>
<reference evidence="9 10" key="1">
    <citation type="submission" date="2018-05" db="EMBL/GenBank/DDBJ databases">
        <title>Genomic Encyclopedia of Type Strains, Phase IV (KMG-IV): sequencing the most valuable type-strain genomes for metagenomic binning, comparative biology and taxonomic classification.</title>
        <authorList>
            <person name="Goeker M."/>
        </authorList>
    </citation>
    <scope>NUCLEOTIDE SEQUENCE [LARGE SCALE GENOMIC DNA]</scope>
    <source>
        <strain evidence="9 10">DSM 22999</strain>
    </source>
</reference>
<evidence type="ECO:0000256" key="1">
    <source>
        <dbReference type="ARBA" id="ARBA00004496"/>
    </source>
</evidence>
<keyword evidence="5" id="KW-0808">Transferase</keyword>
<comment type="caution">
    <text evidence="9">The sequence shown here is derived from an EMBL/GenBank/DDBJ whole genome shotgun (WGS) entry which is preliminary data.</text>
</comment>
<keyword evidence="4" id="KW-0762">Sugar transport</keyword>
<dbReference type="GO" id="GO:0016301">
    <property type="term" value="F:kinase activity"/>
    <property type="evidence" value="ECO:0007669"/>
    <property type="project" value="UniProtKB-KW"/>
</dbReference>
<evidence type="ECO:0000256" key="7">
    <source>
        <dbReference type="ARBA" id="ARBA00022777"/>
    </source>
</evidence>
<keyword evidence="2" id="KW-0813">Transport</keyword>
<dbReference type="NCBIfam" id="NF040761">
    <property type="entry name" value="AgaF"/>
    <property type="match status" value="1"/>
</dbReference>
<protein>
    <submittedName>
        <fullName evidence="9">PTS system N-acetylgalactosamine-specific EIIA component (Man family)</fullName>
    </submittedName>
</protein>
<comment type="subcellular location">
    <subcellularLocation>
        <location evidence="1">Cytoplasm</location>
    </subcellularLocation>
</comment>
<dbReference type="SUPFAM" id="SSF53062">
    <property type="entry name" value="PTS system fructose IIA component-like"/>
    <property type="match status" value="1"/>
</dbReference>
<dbReference type="Pfam" id="PF03610">
    <property type="entry name" value="EIIA-man"/>
    <property type="match status" value="1"/>
</dbReference>